<evidence type="ECO:0000259" key="2">
    <source>
        <dbReference type="Pfam" id="PF13175"/>
    </source>
</evidence>
<dbReference type="InterPro" id="IPR003959">
    <property type="entry name" value="ATPase_AAA_core"/>
</dbReference>
<dbReference type="PANTHER" id="PTHR43581">
    <property type="entry name" value="ATP/GTP PHOSPHATASE"/>
    <property type="match status" value="1"/>
</dbReference>
<dbReference type="InterPro" id="IPR022532">
    <property type="entry name" value="DUF3696"/>
</dbReference>
<dbReference type="EMBL" id="WTVP01000043">
    <property type="protein sequence ID" value="NMG16687.1"/>
    <property type="molecule type" value="Genomic_DNA"/>
</dbReference>
<evidence type="ECO:0000313" key="5">
    <source>
        <dbReference type="Proteomes" id="UP000633943"/>
    </source>
</evidence>
<gene>
    <name evidence="4" type="ORF">GPA24_14280</name>
</gene>
<sequence>MLNRLDLQHFKCFELLKLPLADLTLLSGSNASGKSSVLQALVLLHQTMREHEWSRRLMLNGGAISLGTVSDVVDKVHGRHSFEIGVVDDSLNCRWTFSGERPEMSLAVDRIVVGDSVHDRPGKLRYLLPYEEGNGTLELANRLRDLTYITAERVGPREVYALEDRQVATVVGPAGEHAVSVLHWRRDEHVLQQLAIDDVAATLLRQVEARMGTFFPGCALVVQQVPQANAVTLGLRTSDDTDFHRPIHVGFGLTQVFPIVVAALSAKVGDILLIENPEVHLHPAGQALMGQFLADVSCAGVQVIVETHSDHILNGVRRSVKAQRLKPEQVAIHFFRSRTSEGAQIVSPQLDKTGNIDVWPDGFFDQFDKDMNHFAGWGR</sequence>
<comment type="caution">
    <text evidence="4">The sequence shown here is derived from an EMBL/GenBank/DDBJ whole genome shotgun (WGS) entry which is preliminary data.</text>
</comment>
<dbReference type="Gene3D" id="3.40.50.300">
    <property type="entry name" value="P-loop containing nucleotide triphosphate hydrolases"/>
    <property type="match status" value="1"/>
</dbReference>
<feature type="domain" description="DUF3696" evidence="1">
    <location>
        <begin position="325"/>
        <end position="372"/>
    </location>
</feature>
<evidence type="ECO:0000259" key="1">
    <source>
        <dbReference type="Pfam" id="PF12476"/>
    </source>
</evidence>
<dbReference type="InterPro" id="IPR041685">
    <property type="entry name" value="AAA_GajA/Old/RecF-like"/>
</dbReference>
<organism evidence="4 5">
    <name type="scientific">Aromatoleum bremense</name>
    <dbReference type="NCBI Taxonomy" id="76115"/>
    <lineage>
        <taxon>Bacteria</taxon>
        <taxon>Pseudomonadati</taxon>
        <taxon>Pseudomonadota</taxon>
        <taxon>Betaproteobacteria</taxon>
        <taxon>Rhodocyclales</taxon>
        <taxon>Rhodocyclaceae</taxon>
        <taxon>Aromatoleum</taxon>
    </lineage>
</organism>
<evidence type="ECO:0000259" key="3">
    <source>
        <dbReference type="Pfam" id="PF13304"/>
    </source>
</evidence>
<dbReference type="SUPFAM" id="SSF52540">
    <property type="entry name" value="P-loop containing nucleoside triphosphate hydrolases"/>
    <property type="match status" value="1"/>
</dbReference>
<feature type="domain" description="ATPase AAA-type core" evidence="3">
    <location>
        <begin position="232"/>
        <end position="314"/>
    </location>
</feature>
<name>A0ABX1NYE1_9RHOO</name>
<dbReference type="RefSeq" id="WP_169203257.1">
    <property type="nucleotide sequence ID" value="NZ_CP059467.1"/>
</dbReference>
<dbReference type="InterPro" id="IPR051396">
    <property type="entry name" value="Bact_Antivir_Def_Nuclease"/>
</dbReference>
<reference evidence="4 5" key="1">
    <citation type="submission" date="2019-12" db="EMBL/GenBank/DDBJ databases">
        <title>Comparative genomics gives insights into the taxonomy of the Azoarcus-Aromatoleum group and reveals separate origins of nif in the plant-associated Azoarcus and non-plant-associated Aromatoleum sub-groups.</title>
        <authorList>
            <person name="Lafos M."/>
            <person name="Maluk M."/>
            <person name="Batista M."/>
            <person name="Junghare M."/>
            <person name="Carmona M."/>
            <person name="Faoro H."/>
            <person name="Cruz L.M."/>
            <person name="Battistoni F."/>
            <person name="De Souza E."/>
            <person name="Pedrosa F."/>
            <person name="Chen W.-M."/>
            <person name="Poole P.S."/>
            <person name="Dixon R.A."/>
            <person name="James E.K."/>
        </authorList>
    </citation>
    <scope>NUCLEOTIDE SEQUENCE [LARGE SCALE GENOMIC DNA]</scope>
    <source>
        <strain evidence="4 5">PbN1</strain>
    </source>
</reference>
<dbReference type="Pfam" id="PF13304">
    <property type="entry name" value="AAA_21"/>
    <property type="match status" value="1"/>
</dbReference>
<dbReference type="InterPro" id="IPR014592">
    <property type="entry name" value="P-loop_UCP034888"/>
</dbReference>
<dbReference type="PANTHER" id="PTHR43581:SF2">
    <property type="entry name" value="EXCINUCLEASE ATPASE SUBUNIT"/>
    <property type="match status" value="1"/>
</dbReference>
<proteinExistence type="predicted"/>
<dbReference type="Proteomes" id="UP000633943">
    <property type="component" value="Unassembled WGS sequence"/>
</dbReference>
<dbReference type="Pfam" id="PF13175">
    <property type="entry name" value="AAA_15"/>
    <property type="match status" value="1"/>
</dbReference>
<evidence type="ECO:0000313" key="4">
    <source>
        <dbReference type="EMBL" id="NMG16687.1"/>
    </source>
</evidence>
<protein>
    <submittedName>
        <fullName evidence="4">DUF3696 domain-containing protein</fullName>
    </submittedName>
</protein>
<keyword evidence="5" id="KW-1185">Reference proteome</keyword>
<dbReference type="Pfam" id="PF12476">
    <property type="entry name" value="DUF3696"/>
    <property type="match status" value="1"/>
</dbReference>
<feature type="domain" description="Endonuclease GajA/Old nuclease/RecF-like AAA" evidence="2">
    <location>
        <begin position="1"/>
        <end position="50"/>
    </location>
</feature>
<dbReference type="PIRSF" id="PIRSF034888">
    <property type="entry name" value="P-loop_UCP034888"/>
    <property type="match status" value="1"/>
</dbReference>
<dbReference type="InterPro" id="IPR027417">
    <property type="entry name" value="P-loop_NTPase"/>
</dbReference>
<accession>A0ABX1NYE1</accession>